<organism evidence="1">
    <name type="scientific">Brucella pituitosa</name>
    <dbReference type="NCBI Taxonomy" id="571256"/>
    <lineage>
        <taxon>Bacteria</taxon>
        <taxon>Pseudomonadati</taxon>
        <taxon>Pseudomonadota</taxon>
        <taxon>Alphaproteobacteria</taxon>
        <taxon>Hyphomicrobiales</taxon>
        <taxon>Brucellaceae</taxon>
        <taxon>Brucella/Ochrobactrum group</taxon>
        <taxon>Brucella</taxon>
    </lineage>
</organism>
<sequence length="227" mass="25131">MNATSLSSQEQATYDACMPVPSECQAVMSFRPDGSLMNLAGPTEADVHWQTLGNALSKIARFNGIYRCLAYSVAQHSVMGADALINETGDPILAGHFLLHDAHEAWIGDQSRPATELLADALFRMHGLPVHWVHNAVNEIKARLDQPIYHKAGLTPVLPQIVRDMDERMLQAETLALFGPTGYRNLAGREMPMPKLTGAIKPWGAMKAEEQWLDRLSRYLGIDWRAA</sequence>
<accession>A0A643EZA0</accession>
<reference evidence="1" key="1">
    <citation type="submission" date="2019-09" db="EMBL/GenBank/DDBJ databases">
        <title>Draft genome sequences of 48 bacterial type strains from the CCUG.</title>
        <authorList>
            <person name="Tunovic T."/>
            <person name="Pineiro-Iglesias B."/>
            <person name="Unosson C."/>
            <person name="Inganas E."/>
            <person name="Ohlen M."/>
            <person name="Cardew S."/>
            <person name="Jensie-Markopoulos S."/>
            <person name="Salva-Serra F."/>
            <person name="Jaen-Luchoro D."/>
            <person name="Karlsson R."/>
            <person name="Svensson-Stadler L."/>
            <person name="Chun J."/>
            <person name="Moore E."/>
        </authorList>
    </citation>
    <scope>NUCLEOTIDE SEQUENCE</scope>
    <source>
        <strain evidence="1">CCUG 50899</strain>
    </source>
</reference>
<comment type="caution">
    <text evidence="1">The sequence shown here is derived from an EMBL/GenBank/DDBJ whole genome shotgun (WGS) entry which is preliminary data.</text>
</comment>
<gene>
    <name evidence="1" type="ORF">F7Q93_11010</name>
</gene>
<dbReference type="SUPFAM" id="SSF109604">
    <property type="entry name" value="HD-domain/PDEase-like"/>
    <property type="match status" value="1"/>
</dbReference>
<dbReference type="RefSeq" id="WP_128094330.1">
    <property type="nucleotide sequence ID" value="NZ_JBHEEN010000004.1"/>
</dbReference>
<dbReference type="Gene3D" id="1.10.3210.10">
    <property type="entry name" value="Hypothetical protein af1432"/>
    <property type="match status" value="1"/>
</dbReference>
<name>A0A643EZA0_9HYPH</name>
<evidence type="ECO:0000313" key="1">
    <source>
        <dbReference type="EMBL" id="KAB0571247.1"/>
    </source>
</evidence>
<evidence type="ECO:0008006" key="2">
    <source>
        <dbReference type="Google" id="ProtNLM"/>
    </source>
</evidence>
<dbReference type="EMBL" id="VZPE01000004">
    <property type="protein sequence ID" value="KAB0571247.1"/>
    <property type="molecule type" value="Genomic_DNA"/>
</dbReference>
<protein>
    <recommendedName>
        <fullName evidence="2">Phosphohydrolase</fullName>
    </recommendedName>
</protein>
<proteinExistence type="predicted"/>
<dbReference type="AlphaFoldDB" id="A0A643EZA0"/>